<evidence type="ECO:0000313" key="9">
    <source>
        <dbReference type="EMBL" id="SUJ25186.1"/>
    </source>
</evidence>
<keyword evidence="11" id="KW-1185">Reference proteome</keyword>
<dbReference type="Proteomes" id="UP000321598">
    <property type="component" value="Unassembled WGS sequence"/>
</dbReference>
<dbReference type="PANTHER" id="PTHR43278">
    <property type="entry name" value="NAD(P)H-DEPENDENT FMN-CONTAINING OXIDOREDUCTASE YWQN-RELATED"/>
    <property type="match status" value="1"/>
</dbReference>
<organism evidence="9 10">
    <name type="scientific">Staphylococcus arlettae</name>
    <dbReference type="NCBI Taxonomy" id="29378"/>
    <lineage>
        <taxon>Bacteria</taxon>
        <taxon>Bacillati</taxon>
        <taxon>Bacillota</taxon>
        <taxon>Bacilli</taxon>
        <taxon>Bacillales</taxon>
        <taxon>Staphylococcaceae</taxon>
        <taxon>Staphylococcus</taxon>
    </lineage>
</organism>
<evidence type="ECO:0000256" key="1">
    <source>
        <dbReference type="ARBA" id="ARBA00011881"/>
    </source>
</evidence>
<dbReference type="Pfam" id="PF03358">
    <property type="entry name" value="FMN_red"/>
    <property type="match status" value="1"/>
</dbReference>
<reference evidence="8 11" key="2">
    <citation type="submission" date="2019-07" db="EMBL/GenBank/DDBJ databases">
        <title>Whole genome shotgun sequence of Staphylococcus arlettae NBRC 109765.</title>
        <authorList>
            <person name="Hosoyama A."/>
            <person name="Uohara A."/>
            <person name="Ohji S."/>
            <person name="Ichikawa N."/>
        </authorList>
    </citation>
    <scope>NUCLEOTIDE SEQUENCE [LARGE SCALE GENOMIC DNA]</scope>
    <source>
        <strain evidence="8 11">NBRC 109765</strain>
    </source>
</reference>
<evidence type="ECO:0000256" key="3">
    <source>
        <dbReference type="ARBA" id="ARBA00022630"/>
    </source>
</evidence>
<keyword evidence="9" id="KW-0560">Oxidoreductase</keyword>
<keyword evidence="4" id="KW-0288">FMN</keyword>
<dbReference type="Proteomes" id="UP000254956">
    <property type="component" value="Unassembled WGS sequence"/>
</dbReference>
<evidence type="ECO:0000259" key="7">
    <source>
        <dbReference type="Pfam" id="PF03358"/>
    </source>
</evidence>
<dbReference type="EMBL" id="BKAV01000004">
    <property type="protein sequence ID" value="GEP99759.1"/>
    <property type="molecule type" value="Genomic_DNA"/>
</dbReference>
<evidence type="ECO:0000313" key="8">
    <source>
        <dbReference type="EMBL" id="GEP99759.1"/>
    </source>
</evidence>
<name>A0A2T7BW68_9STAP</name>
<evidence type="ECO:0000256" key="4">
    <source>
        <dbReference type="ARBA" id="ARBA00022643"/>
    </source>
</evidence>
<dbReference type="InterPro" id="IPR051796">
    <property type="entry name" value="ISF_SsuE-like"/>
</dbReference>
<gene>
    <name evidence="9" type="primary">ywqN</name>
    <name evidence="9" type="ORF">NCTC12413_02265</name>
    <name evidence="8" type="ORF">SAR03_07970</name>
</gene>
<dbReference type="PANTHER" id="PTHR43278:SF4">
    <property type="entry name" value="NAD(P)H-DEPENDENT FMN-CONTAINING OXIDOREDUCTASE YWQN-RELATED"/>
    <property type="match status" value="1"/>
</dbReference>
<comment type="subunit">
    <text evidence="1">Homotetramer.</text>
</comment>
<feature type="domain" description="NADPH-dependent FMN reductase-like" evidence="7">
    <location>
        <begin position="2"/>
        <end position="109"/>
    </location>
</feature>
<dbReference type="AlphaFoldDB" id="A0A2T7BW68"/>
<protein>
    <recommendedName>
        <fullName evidence="2">FMN-dependent NADPH-azoreductase</fullName>
    </recommendedName>
    <alternativeName>
        <fullName evidence="6">NADPH-dependent flavo-azoreductase</fullName>
    </alternativeName>
    <alternativeName>
        <fullName evidence="5">NADPH-flavin azoreductase</fullName>
    </alternativeName>
</protein>
<evidence type="ECO:0000256" key="5">
    <source>
        <dbReference type="ARBA" id="ARBA00031831"/>
    </source>
</evidence>
<accession>A0A2T7BW68</accession>
<dbReference type="OrthoDB" id="9805976at2"/>
<proteinExistence type="predicted"/>
<dbReference type="RefSeq" id="WP_002510792.1">
    <property type="nucleotide sequence ID" value="NZ_AP019698.1"/>
</dbReference>
<dbReference type="EMBL" id="UGZE01000001">
    <property type="protein sequence ID" value="SUJ25186.1"/>
    <property type="molecule type" value="Genomic_DNA"/>
</dbReference>
<dbReference type="STRING" id="1212545.SARL_10446"/>
<sequence length="179" mass="20438">MITVLFGGSRPKGNTAQLTQLALEGHEYNWIDLTTYQLNPVRDLRHEDTEINHYEDDYATIIDQVLASDTVIFASPIYWYSVSASMKSFIDHWSESLLDPRYADFKQQMATKDFRLIVVGGDCPQVKAKPCIAQMKYSLGFLGGQLNGYIIGTAERPGDIEKDTYAFKRAREWQQTLKD</sequence>
<dbReference type="InterPro" id="IPR029039">
    <property type="entry name" value="Flavoprotein-like_sf"/>
</dbReference>
<dbReference type="SUPFAM" id="SSF52218">
    <property type="entry name" value="Flavoproteins"/>
    <property type="match status" value="1"/>
</dbReference>
<evidence type="ECO:0000313" key="10">
    <source>
        <dbReference type="Proteomes" id="UP000254956"/>
    </source>
</evidence>
<evidence type="ECO:0000256" key="6">
    <source>
        <dbReference type="ARBA" id="ARBA00032807"/>
    </source>
</evidence>
<evidence type="ECO:0000313" key="11">
    <source>
        <dbReference type="Proteomes" id="UP000321598"/>
    </source>
</evidence>
<dbReference type="Gene3D" id="3.40.50.360">
    <property type="match status" value="1"/>
</dbReference>
<dbReference type="GeneID" id="97288567"/>
<dbReference type="InterPro" id="IPR005025">
    <property type="entry name" value="FMN_Rdtase-like_dom"/>
</dbReference>
<dbReference type="GO" id="GO:0016491">
    <property type="term" value="F:oxidoreductase activity"/>
    <property type="evidence" value="ECO:0007669"/>
    <property type="project" value="UniProtKB-KW"/>
</dbReference>
<evidence type="ECO:0000256" key="2">
    <source>
        <dbReference type="ARBA" id="ARBA00016393"/>
    </source>
</evidence>
<reference evidence="9 10" key="1">
    <citation type="submission" date="2018-06" db="EMBL/GenBank/DDBJ databases">
        <authorList>
            <consortium name="Pathogen Informatics"/>
            <person name="Doyle S."/>
        </authorList>
    </citation>
    <scope>NUCLEOTIDE SEQUENCE [LARGE SCALE GENOMIC DNA]</scope>
    <source>
        <strain evidence="9 10">NCTC12413</strain>
    </source>
</reference>
<keyword evidence="3" id="KW-0285">Flavoprotein</keyword>